<evidence type="ECO:0000313" key="3">
    <source>
        <dbReference type="Proteomes" id="UP000236291"/>
    </source>
</evidence>
<comment type="caution">
    <text evidence="2">The sequence shown here is derived from an EMBL/GenBank/DDBJ whole genome shotgun (WGS) entry which is preliminary data.</text>
</comment>
<dbReference type="CDD" id="cd00303">
    <property type="entry name" value="retropepsin_like"/>
    <property type="match status" value="1"/>
</dbReference>
<accession>A0A2K3LA20</accession>
<dbReference type="Gene3D" id="2.40.70.10">
    <property type="entry name" value="Acid Proteases"/>
    <property type="match status" value="1"/>
</dbReference>
<evidence type="ECO:0000256" key="1">
    <source>
        <dbReference type="SAM" id="MobiDB-lite"/>
    </source>
</evidence>
<dbReference type="Proteomes" id="UP000236291">
    <property type="component" value="Unassembled WGS sequence"/>
</dbReference>
<dbReference type="EMBL" id="ASHM01028954">
    <property type="protein sequence ID" value="PNX75378.1"/>
    <property type="molecule type" value="Genomic_DNA"/>
</dbReference>
<reference evidence="2 3" key="1">
    <citation type="journal article" date="2014" name="Am. J. Bot.">
        <title>Genome assembly and annotation for red clover (Trifolium pratense; Fabaceae).</title>
        <authorList>
            <person name="Istvanek J."/>
            <person name="Jaros M."/>
            <person name="Krenek A."/>
            <person name="Repkova J."/>
        </authorList>
    </citation>
    <scope>NUCLEOTIDE SEQUENCE [LARGE SCALE GENOMIC DNA]</scope>
    <source>
        <strain evidence="3">cv. Tatra</strain>
        <tissue evidence="2">Young leaves</tissue>
    </source>
</reference>
<evidence type="ECO:0000313" key="2">
    <source>
        <dbReference type="EMBL" id="PNX75378.1"/>
    </source>
</evidence>
<sequence>MASRREKGLCYNCDETFTPLHKCRGRFFLLVADDDSYSDNPPSPQPIIESPPPTPQPPPIITDPSEAQISFNAMFDSNDQATICVTDRLANHPVTVLIDGRSTHNFVQTHLAKFLNLPSNPTNTLKVMVGNGSILSCNSLCGAIPLTLQQDTFNVDFYTLALYGADVVL</sequence>
<feature type="region of interest" description="Disordered" evidence="1">
    <location>
        <begin position="35"/>
        <end position="57"/>
    </location>
</feature>
<evidence type="ECO:0008006" key="4">
    <source>
        <dbReference type="Google" id="ProtNLM"/>
    </source>
</evidence>
<feature type="compositionally biased region" description="Pro residues" evidence="1">
    <location>
        <begin position="41"/>
        <end position="57"/>
    </location>
</feature>
<dbReference type="Pfam" id="PF08284">
    <property type="entry name" value="RVP_2"/>
    <property type="match status" value="1"/>
</dbReference>
<reference evidence="2 3" key="2">
    <citation type="journal article" date="2017" name="Front. Plant Sci.">
        <title>Gene Classification and Mining of Molecular Markers Useful in Red Clover (Trifolium pratense) Breeding.</title>
        <authorList>
            <person name="Istvanek J."/>
            <person name="Dluhosova J."/>
            <person name="Dluhos P."/>
            <person name="Patkova L."/>
            <person name="Nedelnik J."/>
            <person name="Repkova J."/>
        </authorList>
    </citation>
    <scope>NUCLEOTIDE SEQUENCE [LARGE SCALE GENOMIC DNA]</scope>
    <source>
        <strain evidence="3">cv. Tatra</strain>
        <tissue evidence="2">Young leaves</tissue>
    </source>
</reference>
<gene>
    <name evidence="2" type="ORF">L195_g031312</name>
</gene>
<name>A0A2K3LA20_TRIPR</name>
<dbReference type="InterPro" id="IPR021109">
    <property type="entry name" value="Peptidase_aspartic_dom_sf"/>
</dbReference>
<proteinExistence type="predicted"/>
<feature type="non-terminal residue" evidence="2">
    <location>
        <position position="169"/>
    </location>
</feature>
<protein>
    <recommendedName>
        <fullName evidence="4">Retrotransposon-related protein</fullName>
    </recommendedName>
</protein>
<dbReference type="AlphaFoldDB" id="A0A2K3LA20"/>
<organism evidence="2 3">
    <name type="scientific">Trifolium pratense</name>
    <name type="common">Red clover</name>
    <dbReference type="NCBI Taxonomy" id="57577"/>
    <lineage>
        <taxon>Eukaryota</taxon>
        <taxon>Viridiplantae</taxon>
        <taxon>Streptophyta</taxon>
        <taxon>Embryophyta</taxon>
        <taxon>Tracheophyta</taxon>
        <taxon>Spermatophyta</taxon>
        <taxon>Magnoliopsida</taxon>
        <taxon>eudicotyledons</taxon>
        <taxon>Gunneridae</taxon>
        <taxon>Pentapetalae</taxon>
        <taxon>rosids</taxon>
        <taxon>fabids</taxon>
        <taxon>Fabales</taxon>
        <taxon>Fabaceae</taxon>
        <taxon>Papilionoideae</taxon>
        <taxon>50 kb inversion clade</taxon>
        <taxon>NPAAA clade</taxon>
        <taxon>Hologalegina</taxon>
        <taxon>IRL clade</taxon>
        <taxon>Trifolieae</taxon>
        <taxon>Trifolium</taxon>
    </lineage>
</organism>